<keyword evidence="3" id="KW-1185">Reference proteome</keyword>
<evidence type="ECO:0000256" key="1">
    <source>
        <dbReference type="SAM" id="MobiDB-lite"/>
    </source>
</evidence>
<proteinExistence type="predicted"/>
<dbReference type="AlphaFoldDB" id="A0A521DJY9"/>
<evidence type="ECO:0000313" key="2">
    <source>
        <dbReference type="EMBL" id="SMO71928.1"/>
    </source>
</evidence>
<dbReference type="RefSeq" id="WP_142637512.1">
    <property type="nucleotide sequence ID" value="NZ_FXTE01000006.1"/>
</dbReference>
<dbReference type="Proteomes" id="UP000319555">
    <property type="component" value="Unassembled WGS sequence"/>
</dbReference>
<dbReference type="OrthoDB" id="7704816at2"/>
<organism evidence="2 3">
    <name type="scientific">Ruegeria faecimaris</name>
    <dbReference type="NCBI Taxonomy" id="686389"/>
    <lineage>
        <taxon>Bacteria</taxon>
        <taxon>Pseudomonadati</taxon>
        <taxon>Pseudomonadota</taxon>
        <taxon>Alphaproteobacteria</taxon>
        <taxon>Rhodobacterales</taxon>
        <taxon>Roseobacteraceae</taxon>
        <taxon>Ruegeria</taxon>
    </lineage>
</organism>
<gene>
    <name evidence="2" type="ORF">SAMN06265380_106124</name>
</gene>
<protein>
    <submittedName>
        <fullName evidence="2">Uncharacterized protein</fullName>
    </submittedName>
</protein>
<feature type="region of interest" description="Disordered" evidence="1">
    <location>
        <begin position="305"/>
        <end position="324"/>
    </location>
</feature>
<name>A0A521DJY9_9RHOB</name>
<sequence length="324" mass="36872">MDYAQLERLEKRVSLKPNDRQAIRQLVTMLEYSNLPKQHLGAYSKAQLEVTGGLKKGWQAALVDTGRQTAAYSGWMKALDTQNIQLAVPIAQIYVGQTITINGEHGNCGQRLNFFEETKVICGLCHECYKVQILPENLEGMFQVYFLLLNLQLPRDNARKSMIELREAVKFPYKAYIYCESIAEAKECLAIFRAAQVEFEITGVHSKISHGCSEYSMEYPEFKYSEGAGDDFETPSDWSGIEEAYFTDIPMPAPERPSNSKPILSLRDVFAFRTWVRFAELIGDKSCEKYGTRLGPELPQPFVKRVQGQARDRHREMVELSAQG</sequence>
<reference evidence="2 3" key="1">
    <citation type="submission" date="2017-05" db="EMBL/GenBank/DDBJ databases">
        <authorList>
            <person name="Varghese N."/>
            <person name="Submissions S."/>
        </authorList>
    </citation>
    <scope>NUCLEOTIDE SEQUENCE [LARGE SCALE GENOMIC DNA]</scope>
    <source>
        <strain evidence="2 3">DSM 28009</strain>
    </source>
</reference>
<accession>A0A521DJY9</accession>
<evidence type="ECO:0000313" key="3">
    <source>
        <dbReference type="Proteomes" id="UP000319555"/>
    </source>
</evidence>
<dbReference type="EMBL" id="FXTE01000006">
    <property type="protein sequence ID" value="SMO71928.1"/>
    <property type="molecule type" value="Genomic_DNA"/>
</dbReference>